<dbReference type="AlphaFoldDB" id="A0A4V3RC03"/>
<keyword evidence="1" id="KW-1133">Transmembrane helix</keyword>
<evidence type="ECO:0000313" key="2">
    <source>
        <dbReference type="EMBL" id="TGY06640.1"/>
    </source>
</evidence>
<name>A0A4V3RC03_9BACE</name>
<dbReference type="GeneID" id="93049291"/>
<protein>
    <submittedName>
        <fullName evidence="2">Uncharacterized protein</fullName>
    </submittedName>
</protein>
<sequence length="124" mass="14889">METEKKIEDNMRSALKQALERRQMEVLSSNFSYRMMGHIRREAEKQRKRKARISWVALLTSVLALLGLGIYFLFFYVDINFTDYLPQTDVRSEAPLLKFYIYIALLVLILLGVDYWLRKKYIWK</sequence>
<dbReference type="RefSeq" id="WP_024988570.1">
    <property type="nucleotide sequence ID" value="NZ_CAJTBC010000038.1"/>
</dbReference>
<feature type="transmembrane region" description="Helical" evidence="1">
    <location>
        <begin position="97"/>
        <end position="117"/>
    </location>
</feature>
<feature type="transmembrane region" description="Helical" evidence="1">
    <location>
        <begin position="55"/>
        <end position="77"/>
    </location>
</feature>
<dbReference type="Proteomes" id="UP000305751">
    <property type="component" value="Unassembled WGS sequence"/>
</dbReference>
<proteinExistence type="predicted"/>
<keyword evidence="3" id="KW-1185">Reference proteome</keyword>
<reference evidence="2 3" key="1">
    <citation type="submission" date="2019-04" db="EMBL/GenBank/DDBJ databases">
        <title>Microbes associate with the intestines of laboratory mice.</title>
        <authorList>
            <person name="Navarre W."/>
            <person name="Wong E."/>
            <person name="Huang K."/>
            <person name="Tropini C."/>
            <person name="Ng K."/>
            <person name="Yu B."/>
        </authorList>
    </citation>
    <scope>NUCLEOTIDE SEQUENCE [LARGE SCALE GENOMIC DNA]</scope>
    <source>
        <strain evidence="2 3">NM70_E10</strain>
    </source>
</reference>
<keyword evidence="1" id="KW-0472">Membrane</keyword>
<keyword evidence="1" id="KW-0812">Transmembrane</keyword>
<accession>A0A4V3RC03</accession>
<evidence type="ECO:0000256" key="1">
    <source>
        <dbReference type="SAM" id="Phobius"/>
    </source>
</evidence>
<organism evidence="2 3">
    <name type="scientific">Bacteroides acidifaciens</name>
    <dbReference type="NCBI Taxonomy" id="85831"/>
    <lineage>
        <taxon>Bacteria</taxon>
        <taxon>Pseudomonadati</taxon>
        <taxon>Bacteroidota</taxon>
        <taxon>Bacteroidia</taxon>
        <taxon>Bacteroidales</taxon>
        <taxon>Bacteroidaceae</taxon>
        <taxon>Bacteroides</taxon>
    </lineage>
</organism>
<gene>
    <name evidence="2" type="ORF">E5356_06000</name>
</gene>
<dbReference type="EMBL" id="SRZA01000011">
    <property type="protein sequence ID" value="TGY06640.1"/>
    <property type="molecule type" value="Genomic_DNA"/>
</dbReference>
<evidence type="ECO:0000313" key="3">
    <source>
        <dbReference type="Proteomes" id="UP000305751"/>
    </source>
</evidence>
<comment type="caution">
    <text evidence="2">The sequence shown here is derived from an EMBL/GenBank/DDBJ whole genome shotgun (WGS) entry which is preliminary data.</text>
</comment>